<reference evidence="3" key="1">
    <citation type="submission" date="2021-01" db="EMBL/GenBank/DDBJ databases">
        <authorList>
            <person name="Corre E."/>
            <person name="Pelletier E."/>
            <person name="Niang G."/>
            <person name="Scheremetjew M."/>
            <person name="Finn R."/>
            <person name="Kale V."/>
            <person name="Holt S."/>
            <person name="Cochrane G."/>
            <person name="Meng A."/>
            <person name="Brown T."/>
            <person name="Cohen L."/>
        </authorList>
    </citation>
    <scope>NUCLEOTIDE SEQUENCE</scope>
    <source>
        <strain evidence="3">SL-175</strain>
    </source>
</reference>
<evidence type="ECO:0000256" key="2">
    <source>
        <dbReference type="SAM" id="Phobius"/>
    </source>
</evidence>
<feature type="region of interest" description="Disordered" evidence="1">
    <location>
        <begin position="177"/>
        <end position="200"/>
    </location>
</feature>
<dbReference type="EMBL" id="HBFC01001334">
    <property type="protein sequence ID" value="CAD8698008.1"/>
    <property type="molecule type" value="Transcribed_RNA"/>
</dbReference>
<evidence type="ECO:0000313" key="3">
    <source>
        <dbReference type="EMBL" id="CAD8698008.1"/>
    </source>
</evidence>
<feature type="region of interest" description="Disordered" evidence="1">
    <location>
        <begin position="1"/>
        <end position="26"/>
    </location>
</feature>
<organism evidence="3">
    <name type="scientific">Mantoniella antarctica</name>
    <dbReference type="NCBI Taxonomy" id="81844"/>
    <lineage>
        <taxon>Eukaryota</taxon>
        <taxon>Viridiplantae</taxon>
        <taxon>Chlorophyta</taxon>
        <taxon>Mamiellophyceae</taxon>
        <taxon>Mamiellales</taxon>
        <taxon>Mamiellaceae</taxon>
        <taxon>Mantoniella</taxon>
    </lineage>
</organism>
<feature type="compositionally biased region" description="Basic and acidic residues" evidence="1">
    <location>
        <begin position="7"/>
        <end position="18"/>
    </location>
</feature>
<dbReference type="AlphaFoldDB" id="A0A7S0S6H7"/>
<proteinExistence type="predicted"/>
<keyword evidence="2" id="KW-1133">Transmembrane helix</keyword>
<accession>A0A7S0S6H7</accession>
<feature type="region of interest" description="Disordered" evidence="1">
    <location>
        <begin position="107"/>
        <end position="128"/>
    </location>
</feature>
<name>A0A7S0S6H7_9CHLO</name>
<keyword evidence="2" id="KW-0812">Transmembrane</keyword>
<protein>
    <submittedName>
        <fullName evidence="3">Uncharacterized protein</fullName>
    </submittedName>
</protein>
<sequence length="472" mass="49332">MASAFTHRGDVEAGRSETQRLLGGSAASASSPAAAVGVAVGRTREITLLASGDASVSSRHGGGGRVSAGTALLTALIGCALLVAGTLALTRGGDRRSIRSDLGLGDTGFGRTLTPEEATQKEKTEGEASEATVHAIDAFIATHGDQNLGLATPELGADHTAAVAHWIGYSSSAPHSQPAMTAADSHWSAGSPGQSEGGAAWVNEPRVESGRHNLTAVAAKLGSWGDCPRAFTAPKVGQNEAWTASYVAALDLAEHLYILCVDCDSITVPAPLAAKTSLVNGRVFDVCDMADEYGLDHYKRASLTHAAAVADALVKGYNHVAVVEEDSVSPVEYKLELSTDDLAGFASALQTEDWSFLRLGWRSYSLEIAPASDCPAECTCEKRAQNLCYVATGGCDLRSSDSYIISSRYMQWMLNALIQGGTVDYNVLPMAPGMLLVLPIMSVQRHLDIPAEHQSAVSDLFARKCAVEAAAT</sequence>
<feature type="transmembrane region" description="Helical" evidence="2">
    <location>
        <begin position="66"/>
        <end position="89"/>
    </location>
</feature>
<gene>
    <name evidence="3" type="ORF">MANT1106_LOCUS687</name>
</gene>
<evidence type="ECO:0000256" key="1">
    <source>
        <dbReference type="SAM" id="MobiDB-lite"/>
    </source>
</evidence>
<keyword evidence="2" id="KW-0472">Membrane</keyword>